<keyword evidence="1" id="KW-0067">ATP-binding</keyword>
<evidence type="ECO:0000313" key="7">
    <source>
        <dbReference type="Proteomes" id="UP000008827"/>
    </source>
</evidence>
<evidence type="ECO:0000259" key="3">
    <source>
        <dbReference type="Pfam" id="PF14214"/>
    </source>
</evidence>
<evidence type="ECO:0000313" key="5">
    <source>
        <dbReference type="EMBL" id="KRG99227.1"/>
    </source>
</evidence>
<gene>
    <name evidence="5" type="ORF">GLYMA_18G131100</name>
</gene>
<dbReference type="InterPro" id="IPR025476">
    <property type="entry name" value="Helitron_helicase-like"/>
</dbReference>
<dbReference type="OMA" id="YAMTINE"/>
<dbReference type="GO" id="GO:0005524">
    <property type="term" value="F:ATP binding"/>
    <property type="evidence" value="ECO:0007669"/>
    <property type="project" value="UniProtKB-KW"/>
</dbReference>
<evidence type="ECO:0000259" key="4">
    <source>
        <dbReference type="Pfam" id="PF21530"/>
    </source>
</evidence>
<sequence length="843" mass="96520">MSGYLDIGYPIMQCKQCQAMMWYGERMLKHRHGTNPKFSLCCGNDKVQLPLLQTPPPLLAKLDDFINDGRGPPTICIQGQPCHRIGSLLPMPRKESKFTQLLQFKPMEAHTDLHSRRLFQQFSVDGYTMVESERLYFIRSIQSKLRVDKYCDLRETSNHGATQGSNRGKRAILPSTFVGSRRYMDQLYFDGIIIFMYTIEFQKRGMPYAHLLLFLHPLSKYPTPKDIDKIICAEIPSKNEQNELYSLVQAHMIHGSCGIANQSSPCMKDGNYRCWKPCKKGFTLGRLIWISPTLGELYYLRMMLPVCKGPTCYEDIRTMENIVYPTFRDACFALGFLQDDKEYVEAIKEAKDWGTSHHLRKLFVTMLITSSINKPEQVWKQIWHWLADDILYSLQLNDDELKNLTSLEIEKFLRASGKILKDYPPISCIAAKLSSYIGNCLIHLELHFDLAELDAEFKILFSALTTLRAKKKIVLVVASSGISSLLLPSGRTTHSKFRILLPTLDDSVCNITHGSDLDELLKVTSLIIWDEAPMVHKFCFEALNKTLNDIMKISDDSDTVFRGKIVVFCQIQTLHMQLELQTLQNESFKLEMEIPKELFILNYTDPIDVIVKCKYPNRRQHYKDSEFLQSRAILASTNETVDHINDYVLSLISEREYLSSDLIEKAKTIESERFSTITMEFLNSLSTSGLPNHKIKVKVGSPIMLLRNLDQNEGLCNGTRLIITSFANHIIEAKIMTGKGQGNKVYIPRRSMSPSQSPWPFKLIRRQFPIIVSYAMTINESQGQSLASVGLYLPRLVFSHGQLYVAFSRVQMTNGLKVIIQDKDKMPSSTTTNVVFKEVFQNL</sequence>
<evidence type="ECO:0000259" key="2">
    <source>
        <dbReference type="Pfam" id="PF05970"/>
    </source>
</evidence>
<dbReference type="InterPro" id="IPR010285">
    <property type="entry name" value="DNA_helicase_pif1-like_DEAD"/>
</dbReference>
<dbReference type="EC" id="5.6.2.3" evidence="1"/>
<dbReference type="InParanoid" id="A0A0R0EZH4"/>
<feature type="domain" description="DNA helicase Pif1-like 2B" evidence="4">
    <location>
        <begin position="680"/>
        <end position="726"/>
    </location>
</feature>
<dbReference type="EMBL" id="CM000851">
    <property type="protein sequence ID" value="KRG99227.1"/>
    <property type="molecule type" value="Genomic_DNA"/>
</dbReference>
<evidence type="ECO:0000313" key="6">
    <source>
        <dbReference type="EnsemblPlants" id="KRG99227"/>
    </source>
</evidence>
<protein>
    <recommendedName>
        <fullName evidence="1">ATP-dependent DNA helicase</fullName>
        <ecNumber evidence="1">5.6.2.3</ecNumber>
    </recommendedName>
</protein>
<comment type="similarity">
    <text evidence="1">Belongs to the helicase family.</text>
</comment>
<keyword evidence="7" id="KW-1185">Reference proteome</keyword>
<name>A0A0R0EZH4_SOYBN</name>
<dbReference type="SUPFAM" id="SSF52540">
    <property type="entry name" value="P-loop containing nucleoside triphosphate hydrolases"/>
    <property type="match status" value="1"/>
</dbReference>
<proteinExistence type="inferred from homology"/>
<keyword evidence="1" id="KW-0234">DNA repair</keyword>
<dbReference type="Pfam" id="PF14214">
    <property type="entry name" value="Helitron_like_N"/>
    <property type="match status" value="1"/>
</dbReference>
<reference evidence="5" key="3">
    <citation type="submission" date="2018-07" db="EMBL/GenBank/DDBJ databases">
        <title>WGS assembly of Glycine max.</title>
        <authorList>
            <person name="Schmutz J."/>
            <person name="Cannon S."/>
            <person name="Schlueter J."/>
            <person name="Ma J."/>
            <person name="Mitros T."/>
            <person name="Nelson W."/>
            <person name="Hyten D."/>
            <person name="Song Q."/>
            <person name="Thelen J."/>
            <person name="Cheng J."/>
            <person name="Xu D."/>
            <person name="Hellsten U."/>
            <person name="May G."/>
            <person name="Yu Y."/>
            <person name="Sakurai T."/>
            <person name="Umezawa T."/>
            <person name="Bhattacharyya M."/>
            <person name="Sandhu D."/>
            <person name="Valliyodan B."/>
            <person name="Lindquist E."/>
            <person name="Peto M."/>
            <person name="Grant D."/>
            <person name="Shu S."/>
            <person name="Goodstein D."/>
            <person name="Barry K."/>
            <person name="Futrell-Griggs M."/>
            <person name="Abernathy B."/>
            <person name="Du J."/>
            <person name="Tian Z."/>
            <person name="Zhu L."/>
            <person name="Gill N."/>
            <person name="Joshi T."/>
            <person name="Libault M."/>
            <person name="Sethuraman A."/>
            <person name="Zhang X."/>
            <person name="Shinozaki K."/>
            <person name="Nguyen H."/>
            <person name="Wing R."/>
            <person name="Cregan P."/>
            <person name="Specht J."/>
            <person name="Grimwood J."/>
            <person name="Rokhsar D."/>
            <person name="Stacey G."/>
            <person name="Shoemaker R."/>
            <person name="Jackson S."/>
        </authorList>
    </citation>
    <scope>NUCLEOTIDE SEQUENCE</scope>
    <source>
        <tissue evidence="5">Callus</tissue>
    </source>
</reference>
<evidence type="ECO:0000256" key="1">
    <source>
        <dbReference type="RuleBase" id="RU363044"/>
    </source>
</evidence>
<dbReference type="GO" id="GO:0000723">
    <property type="term" value="P:telomere maintenance"/>
    <property type="evidence" value="ECO:0007669"/>
    <property type="project" value="InterPro"/>
</dbReference>
<organism evidence="5">
    <name type="scientific">Glycine max</name>
    <name type="common">Soybean</name>
    <name type="synonym">Glycine hispida</name>
    <dbReference type="NCBI Taxonomy" id="3847"/>
    <lineage>
        <taxon>Eukaryota</taxon>
        <taxon>Viridiplantae</taxon>
        <taxon>Streptophyta</taxon>
        <taxon>Embryophyta</taxon>
        <taxon>Tracheophyta</taxon>
        <taxon>Spermatophyta</taxon>
        <taxon>Magnoliopsida</taxon>
        <taxon>eudicotyledons</taxon>
        <taxon>Gunneridae</taxon>
        <taxon>Pentapetalae</taxon>
        <taxon>rosids</taxon>
        <taxon>fabids</taxon>
        <taxon>Fabales</taxon>
        <taxon>Fabaceae</taxon>
        <taxon>Papilionoideae</taxon>
        <taxon>50 kb inversion clade</taxon>
        <taxon>NPAAA clade</taxon>
        <taxon>indigoferoid/millettioid clade</taxon>
        <taxon>Phaseoleae</taxon>
        <taxon>Glycine</taxon>
        <taxon>Glycine subgen. Soja</taxon>
    </lineage>
</organism>
<dbReference type="GO" id="GO:0006281">
    <property type="term" value="P:DNA repair"/>
    <property type="evidence" value="ECO:0007669"/>
    <property type="project" value="UniProtKB-KW"/>
</dbReference>
<dbReference type="EnsemblPlants" id="KRG99227">
    <property type="protein sequence ID" value="KRG99227"/>
    <property type="gene ID" value="GLYMA_18G131100"/>
</dbReference>
<dbReference type="Gene3D" id="3.40.50.300">
    <property type="entry name" value="P-loop containing nucleotide triphosphate hydrolases"/>
    <property type="match status" value="1"/>
</dbReference>
<keyword evidence="1" id="KW-0347">Helicase</keyword>
<dbReference type="PANTHER" id="PTHR10492">
    <property type="match status" value="1"/>
</dbReference>
<dbReference type="GO" id="GO:0016787">
    <property type="term" value="F:hydrolase activity"/>
    <property type="evidence" value="ECO:0007669"/>
    <property type="project" value="UniProtKB-KW"/>
</dbReference>
<dbReference type="Gramene" id="KRG99227">
    <property type="protein sequence ID" value="KRG99227"/>
    <property type="gene ID" value="GLYMA_18G131100"/>
</dbReference>
<reference evidence="5 6" key="1">
    <citation type="journal article" date="2010" name="Nature">
        <title>Genome sequence of the palaeopolyploid soybean.</title>
        <authorList>
            <person name="Schmutz J."/>
            <person name="Cannon S.B."/>
            <person name="Schlueter J."/>
            <person name="Ma J."/>
            <person name="Mitros T."/>
            <person name="Nelson W."/>
            <person name="Hyten D.L."/>
            <person name="Song Q."/>
            <person name="Thelen J.J."/>
            <person name="Cheng J."/>
            <person name="Xu D."/>
            <person name="Hellsten U."/>
            <person name="May G.D."/>
            <person name="Yu Y."/>
            <person name="Sakurai T."/>
            <person name="Umezawa T."/>
            <person name="Bhattacharyya M.K."/>
            <person name="Sandhu D."/>
            <person name="Valliyodan B."/>
            <person name="Lindquist E."/>
            <person name="Peto M."/>
            <person name="Grant D."/>
            <person name="Shu S."/>
            <person name="Goodstein D."/>
            <person name="Barry K."/>
            <person name="Futrell-Griggs M."/>
            <person name="Abernathy B."/>
            <person name="Du J."/>
            <person name="Tian Z."/>
            <person name="Zhu L."/>
            <person name="Gill N."/>
            <person name="Joshi T."/>
            <person name="Libault M."/>
            <person name="Sethuraman A."/>
            <person name="Zhang X.-C."/>
            <person name="Shinozaki K."/>
            <person name="Nguyen H.T."/>
            <person name="Wing R.A."/>
            <person name="Cregan P."/>
            <person name="Specht J."/>
            <person name="Grimwood J."/>
            <person name="Rokhsar D."/>
            <person name="Stacey G."/>
            <person name="Shoemaker R.C."/>
            <person name="Jackson S.A."/>
        </authorList>
    </citation>
    <scope>NUCLEOTIDE SEQUENCE</scope>
    <source>
        <strain evidence="6">cv. Williams 82</strain>
        <tissue evidence="5">Callus</tissue>
    </source>
</reference>
<keyword evidence="1" id="KW-0233">DNA recombination</keyword>
<dbReference type="InterPro" id="IPR049163">
    <property type="entry name" value="Pif1-like_2B_dom"/>
</dbReference>
<dbReference type="SMR" id="A0A0R0EZH4"/>
<accession>A0A0R0EZH4</accession>
<feature type="domain" description="DNA helicase Pif1-like DEAD-box helicase" evidence="2">
    <location>
        <begin position="464"/>
        <end position="569"/>
    </location>
</feature>
<dbReference type="AlphaFoldDB" id="A0A0R0EZH4"/>
<dbReference type="STRING" id="3847.A0A0R0EZH4"/>
<dbReference type="InterPro" id="IPR027417">
    <property type="entry name" value="P-loop_NTPase"/>
</dbReference>
<dbReference type="Pfam" id="PF05970">
    <property type="entry name" value="PIF1"/>
    <property type="match status" value="1"/>
</dbReference>
<reference evidence="6" key="2">
    <citation type="submission" date="2018-02" db="UniProtKB">
        <authorList>
            <consortium name="EnsemblPlants"/>
        </authorList>
    </citation>
    <scope>IDENTIFICATION</scope>
    <source>
        <strain evidence="6">Williams 82</strain>
    </source>
</reference>
<keyword evidence="1" id="KW-0547">Nucleotide-binding</keyword>
<comment type="catalytic activity">
    <reaction evidence="1">
        <text>ATP + H2O = ADP + phosphate + H(+)</text>
        <dbReference type="Rhea" id="RHEA:13065"/>
        <dbReference type="ChEBI" id="CHEBI:15377"/>
        <dbReference type="ChEBI" id="CHEBI:15378"/>
        <dbReference type="ChEBI" id="CHEBI:30616"/>
        <dbReference type="ChEBI" id="CHEBI:43474"/>
        <dbReference type="ChEBI" id="CHEBI:456216"/>
        <dbReference type="EC" id="5.6.2.3"/>
    </reaction>
</comment>
<keyword evidence="1" id="KW-0378">Hydrolase</keyword>
<dbReference type="GO" id="GO:0043139">
    <property type="term" value="F:5'-3' DNA helicase activity"/>
    <property type="evidence" value="ECO:0007669"/>
    <property type="project" value="UniProtKB-EC"/>
</dbReference>
<dbReference type="Pfam" id="PF21530">
    <property type="entry name" value="Pif1_2B_dom"/>
    <property type="match status" value="1"/>
</dbReference>
<dbReference type="PANTHER" id="PTHR10492:SF78">
    <property type="entry name" value="ATP-DEPENDENT DNA HELICASE"/>
    <property type="match status" value="1"/>
</dbReference>
<comment type="cofactor">
    <cofactor evidence="1">
        <name>Mg(2+)</name>
        <dbReference type="ChEBI" id="CHEBI:18420"/>
    </cofactor>
</comment>
<dbReference type="GO" id="GO:0006310">
    <property type="term" value="P:DNA recombination"/>
    <property type="evidence" value="ECO:0007669"/>
    <property type="project" value="UniProtKB-KW"/>
</dbReference>
<feature type="domain" description="Helitron helicase-like" evidence="3">
    <location>
        <begin position="107"/>
        <end position="191"/>
    </location>
</feature>
<keyword evidence="1" id="KW-0227">DNA damage</keyword>
<dbReference type="Proteomes" id="UP000008827">
    <property type="component" value="Chromosome 18"/>
</dbReference>